<dbReference type="Proteomes" id="UP000236333">
    <property type="component" value="Unassembled WGS sequence"/>
</dbReference>
<feature type="chain" id="PRO_5014345009" evidence="1">
    <location>
        <begin position="25"/>
        <end position="219"/>
    </location>
</feature>
<accession>A0A2J7ZWU8</accession>
<dbReference type="EMBL" id="PGGS01000363">
    <property type="protein sequence ID" value="PNH04751.1"/>
    <property type="molecule type" value="Genomic_DNA"/>
</dbReference>
<dbReference type="AlphaFoldDB" id="A0A2J7ZWU8"/>
<evidence type="ECO:0000256" key="1">
    <source>
        <dbReference type="SAM" id="SignalP"/>
    </source>
</evidence>
<dbReference type="OrthoDB" id="544334at2759"/>
<proteinExistence type="predicted"/>
<name>A0A2J7ZWU8_9CHLO</name>
<feature type="signal peptide" evidence="1">
    <location>
        <begin position="1"/>
        <end position="24"/>
    </location>
</feature>
<sequence length="219" mass="22997">MITDPPPLPLLAHALALLPPSASGSSGGNGWPAGPLLQPAPLPPEELRSLQGLCCKVILRHLSVYNCLELLTLSRGMDAPALTAIHAASLRYAVNSFETLQQVRSEPDLRAALPAEVYDSLAAAVAEREAVVAERRAGLGRVREAAAPPEGDAEGRQEPSYRQMLRSLPIAQTPAEVADAIYSCATSKSNEVSVGLPFAAAAQAYKWTGLNASAVPLMS</sequence>
<organism evidence="2 3">
    <name type="scientific">Tetrabaena socialis</name>
    <dbReference type="NCBI Taxonomy" id="47790"/>
    <lineage>
        <taxon>Eukaryota</taxon>
        <taxon>Viridiplantae</taxon>
        <taxon>Chlorophyta</taxon>
        <taxon>core chlorophytes</taxon>
        <taxon>Chlorophyceae</taxon>
        <taxon>CS clade</taxon>
        <taxon>Chlamydomonadales</taxon>
        <taxon>Tetrabaenaceae</taxon>
        <taxon>Tetrabaena</taxon>
    </lineage>
</organism>
<comment type="caution">
    <text evidence="2">The sequence shown here is derived from an EMBL/GenBank/DDBJ whole genome shotgun (WGS) entry which is preliminary data.</text>
</comment>
<reference evidence="2 3" key="1">
    <citation type="journal article" date="2017" name="Mol. Biol. Evol.">
        <title>The 4-celled Tetrabaena socialis nuclear genome reveals the essential components for genetic control of cell number at the origin of multicellularity in the volvocine lineage.</title>
        <authorList>
            <person name="Featherston J."/>
            <person name="Arakaki Y."/>
            <person name="Hanschen E.R."/>
            <person name="Ferris P.J."/>
            <person name="Michod R.E."/>
            <person name="Olson B.J.S.C."/>
            <person name="Nozaki H."/>
            <person name="Durand P.M."/>
        </authorList>
    </citation>
    <scope>NUCLEOTIDE SEQUENCE [LARGE SCALE GENOMIC DNA]</scope>
    <source>
        <strain evidence="2 3">NIES-571</strain>
    </source>
</reference>
<evidence type="ECO:0000313" key="2">
    <source>
        <dbReference type="EMBL" id="PNH04751.1"/>
    </source>
</evidence>
<keyword evidence="1" id="KW-0732">Signal</keyword>
<gene>
    <name evidence="2" type="ORF">TSOC_009069</name>
</gene>
<keyword evidence="3" id="KW-1185">Reference proteome</keyword>
<protein>
    <submittedName>
        <fullName evidence="2">Uncharacterized protein</fullName>
    </submittedName>
</protein>
<evidence type="ECO:0000313" key="3">
    <source>
        <dbReference type="Proteomes" id="UP000236333"/>
    </source>
</evidence>